<dbReference type="EMBL" id="UINC01034165">
    <property type="protein sequence ID" value="SVB24585.1"/>
    <property type="molecule type" value="Genomic_DNA"/>
</dbReference>
<sequence length="120" mass="13868">MIDRCRDAYSVRMMCHHLNVSPSGYYEWRGREPSERAVANRALLTRIKKLHADSDGVLGAPRICEELQYQGIPCGENRVARLMRINKLQGIPPETSLEEKRQQSTPCWHHQPSTARLSRR</sequence>
<dbReference type="PANTHER" id="PTHR46889:SF4">
    <property type="entry name" value="TRANSPOSASE INSO FOR INSERTION SEQUENCE ELEMENT IS911B-RELATED"/>
    <property type="match status" value="1"/>
</dbReference>
<evidence type="ECO:0000313" key="3">
    <source>
        <dbReference type="EMBL" id="SVB24585.1"/>
    </source>
</evidence>
<evidence type="ECO:0000259" key="2">
    <source>
        <dbReference type="Pfam" id="PF13276"/>
    </source>
</evidence>
<name>A0A382CEQ9_9ZZZZ</name>
<dbReference type="Pfam" id="PF13276">
    <property type="entry name" value="HTH_21"/>
    <property type="match status" value="1"/>
</dbReference>
<dbReference type="InterPro" id="IPR025948">
    <property type="entry name" value="HTH-like_dom"/>
</dbReference>
<feature type="compositionally biased region" description="Polar residues" evidence="1">
    <location>
        <begin position="103"/>
        <end position="120"/>
    </location>
</feature>
<proteinExistence type="predicted"/>
<dbReference type="PANTHER" id="PTHR46889">
    <property type="entry name" value="TRANSPOSASE INSF FOR INSERTION SEQUENCE IS3B-RELATED"/>
    <property type="match status" value="1"/>
</dbReference>
<dbReference type="AlphaFoldDB" id="A0A382CEQ9"/>
<accession>A0A382CEQ9</accession>
<feature type="domain" description="HTH-like" evidence="2">
    <location>
        <begin position="41"/>
        <end position="92"/>
    </location>
</feature>
<dbReference type="InterPro" id="IPR050900">
    <property type="entry name" value="Transposase_IS3/IS150/IS904"/>
</dbReference>
<protein>
    <recommendedName>
        <fullName evidence="2">HTH-like domain-containing protein</fullName>
    </recommendedName>
</protein>
<reference evidence="3" key="1">
    <citation type="submission" date="2018-05" db="EMBL/GenBank/DDBJ databases">
        <authorList>
            <person name="Lanie J.A."/>
            <person name="Ng W.-L."/>
            <person name="Kazmierczak K.M."/>
            <person name="Andrzejewski T.M."/>
            <person name="Davidsen T.M."/>
            <person name="Wayne K.J."/>
            <person name="Tettelin H."/>
            <person name="Glass J.I."/>
            <person name="Rusch D."/>
            <person name="Podicherti R."/>
            <person name="Tsui H.-C.T."/>
            <person name="Winkler M.E."/>
        </authorList>
    </citation>
    <scope>NUCLEOTIDE SEQUENCE</scope>
</reference>
<evidence type="ECO:0000256" key="1">
    <source>
        <dbReference type="SAM" id="MobiDB-lite"/>
    </source>
</evidence>
<feature type="region of interest" description="Disordered" evidence="1">
    <location>
        <begin position="91"/>
        <end position="120"/>
    </location>
</feature>
<gene>
    <name evidence="3" type="ORF">METZ01_LOCUS177439</name>
</gene>
<organism evidence="3">
    <name type="scientific">marine metagenome</name>
    <dbReference type="NCBI Taxonomy" id="408172"/>
    <lineage>
        <taxon>unclassified sequences</taxon>
        <taxon>metagenomes</taxon>
        <taxon>ecological metagenomes</taxon>
    </lineage>
</organism>